<dbReference type="RefSeq" id="WP_190889365.1">
    <property type="nucleotide sequence ID" value="NZ_JACWZY010000022.1"/>
</dbReference>
<accession>A0A926Y4P8</accession>
<sequence>MKSKNGFSFVFLLMTFLTNSVVGGDVRLTASAQTFSVTPKVGTPASHSKSGNMIEAVYGDLKTTILLFEEGPNKLCFLSSPFGVESKVLRNACVSILSKTLKISPEAIITASSHSHTIPFLLVDSTAKPDLKTPHYMSWELGQEFLQKLQQSANKLTQTLEPVTVEWGVAEENRITYNRRGRRLDGKTYFMREEDRMLAGEGYIGVIDPEAMVVVLKNKADKPVAALSLFTGHPVAAYNPEKMISYGQFPQTASEKLSNYLGGVPVAFLQGFAGDINAKHMLTGTIDQARLLGDQLGDAFIIAAKSLHKSKRTGMEWTRETVQIPLAPLPDQKSLQKDLNLIDDFIKRGNAGDENTYECVGMNFPKALTPPYRARLVDAVRPWYVWALEQHKTNKLQNVPTEMPITISVARFGDVGFVGFPFEPFVKTGLKIKKEAALPCVLTAGYTDSNYGYIPDSSSCDDREYQAGFFRYRGKTPPYQSPGGDTAATLAIEKIAQLAR</sequence>
<proteinExistence type="predicted"/>
<dbReference type="EMBL" id="JACWZY010000022">
    <property type="protein sequence ID" value="MBD2703520.1"/>
    <property type="molecule type" value="Genomic_DNA"/>
</dbReference>
<organism evidence="1 2">
    <name type="scientific">Spirosoma profusum</name>
    <dbReference type="NCBI Taxonomy" id="2771354"/>
    <lineage>
        <taxon>Bacteria</taxon>
        <taxon>Pseudomonadati</taxon>
        <taxon>Bacteroidota</taxon>
        <taxon>Cytophagia</taxon>
        <taxon>Cytophagales</taxon>
        <taxon>Cytophagaceae</taxon>
        <taxon>Spirosoma</taxon>
    </lineage>
</organism>
<dbReference type="AlphaFoldDB" id="A0A926Y4P8"/>
<keyword evidence="2" id="KW-1185">Reference proteome</keyword>
<evidence type="ECO:0008006" key="3">
    <source>
        <dbReference type="Google" id="ProtNLM"/>
    </source>
</evidence>
<gene>
    <name evidence="1" type="ORF">IC229_22940</name>
</gene>
<comment type="caution">
    <text evidence="1">The sequence shown here is derived from an EMBL/GenBank/DDBJ whole genome shotgun (WGS) entry which is preliminary data.</text>
</comment>
<protein>
    <recommendedName>
        <fullName evidence="3">Neutral/alkaline non-lysosomal ceramidase N-terminal domain-containing protein</fullName>
    </recommendedName>
</protein>
<name>A0A926Y4P8_9BACT</name>
<reference evidence="1" key="1">
    <citation type="submission" date="2020-09" db="EMBL/GenBank/DDBJ databases">
        <authorList>
            <person name="Kim M.K."/>
        </authorList>
    </citation>
    <scope>NUCLEOTIDE SEQUENCE</scope>
    <source>
        <strain evidence="1">BT702</strain>
    </source>
</reference>
<evidence type="ECO:0000313" key="2">
    <source>
        <dbReference type="Proteomes" id="UP000598820"/>
    </source>
</evidence>
<dbReference type="Proteomes" id="UP000598820">
    <property type="component" value="Unassembled WGS sequence"/>
</dbReference>
<evidence type="ECO:0000313" key="1">
    <source>
        <dbReference type="EMBL" id="MBD2703520.1"/>
    </source>
</evidence>